<comment type="caution">
    <text evidence="2">The sequence shown here is derived from an EMBL/GenBank/DDBJ whole genome shotgun (WGS) entry which is preliminary data.</text>
</comment>
<feature type="domain" description="VWFD" evidence="1">
    <location>
        <begin position="185"/>
        <end position="355"/>
    </location>
</feature>
<evidence type="ECO:0000313" key="3">
    <source>
        <dbReference type="Proteomes" id="UP001497623"/>
    </source>
</evidence>
<feature type="non-terminal residue" evidence="2">
    <location>
        <position position="1"/>
    </location>
</feature>
<feature type="non-terminal residue" evidence="2">
    <location>
        <position position="355"/>
    </location>
</feature>
<organism evidence="2 3">
    <name type="scientific">Meganyctiphanes norvegica</name>
    <name type="common">Northern krill</name>
    <name type="synonym">Thysanopoda norvegica</name>
    <dbReference type="NCBI Taxonomy" id="48144"/>
    <lineage>
        <taxon>Eukaryota</taxon>
        <taxon>Metazoa</taxon>
        <taxon>Ecdysozoa</taxon>
        <taxon>Arthropoda</taxon>
        <taxon>Crustacea</taxon>
        <taxon>Multicrustacea</taxon>
        <taxon>Malacostraca</taxon>
        <taxon>Eumalacostraca</taxon>
        <taxon>Eucarida</taxon>
        <taxon>Euphausiacea</taxon>
        <taxon>Euphausiidae</taxon>
        <taxon>Meganyctiphanes</taxon>
    </lineage>
</organism>
<proteinExistence type="predicted"/>
<accession>A0AAV2PTC0</accession>
<dbReference type="InterPro" id="IPR001846">
    <property type="entry name" value="VWF_type-D"/>
</dbReference>
<reference evidence="2 3" key="1">
    <citation type="submission" date="2024-05" db="EMBL/GenBank/DDBJ databases">
        <authorList>
            <person name="Wallberg A."/>
        </authorList>
    </citation>
    <scope>NUCLEOTIDE SEQUENCE [LARGE SCALE GENOMIC DNA]</scope>
</reference>
<dbReference type="AlphaFoldDB" id="A0AAV2PTC0"/>
<gene>
    <name evidence="2" type="ORF">MNOR_LOCUS2910</name>
</gene>
<protein>
    <recommendedName>
        <fullName evidence="1">VWFD domain-containing protein</fullName>
    </recommendedName>
</protein>
<evidence type="ECO:0000259" key="1">
    <source>
        <dbReference type="PROSITE" id="PS51233"/>
    </source>
</evidence>
<dbReference type="PROSITE" id="PS51233">
    <property type="entry name" value="VWFD"/>
    <property type="match status" value="1"/>
</dbReference>
<name>A0AAV2PTC0_MEGNR</name>
<evidence type="ECO:0000313" key="2">
    <source>
        <dbReference type="EMBL" id="CAL4062895.1"/>
    </source>
</evidence>
<sequence length="355" mass="39294">HGDFEWSCYWSDDGPKICTLENGTEVAGSDSDDNEFCEIDTKCTAFGGSCYTGVTDCPKGQGIIEDGCGKDGCVCCSPSSCSGDECFYNGSCIDHDTGFGDKCNHYYCAVGQLNHMYRDNEWWDDCYLYYCINGTEYSQRDPACCEYKGEFHANGRYIISDCGILFCLDSVVVATEYVNRECVSSRCMVANDPHISGFGEPGYYDWHERCNFSLAQPGYGYDPSFALYSQFTVCPSIYSSAASCVGDTVYHDNSNVLFADLKNLSRIYVNNVPYTLSTFLKPLIIGGEETTVFRISDTKVRVLGASGLLVEFDVNWVNVWAMPTAVDSLHGLCNPFISRDGAVVPTVTEFAQSWK</sequence>
<keyword evidence="3" id="KW-1185">Reference proteome</keyword>
<dbReference type="Proteomes" id="UP001497623">
    <property type="component" value="Unassembled WGS sequence"/>
</dbReference>
<dbReference type="EMBL" id="CAXKWB010000942">
    <property type="protein sequence ID" value="CAL4062895.1"/>
    <property type="molecule type" value="Genomic_DNA"/>
</dbReference>